<dbReference type="InterPro" id="IPR013713">
    <property type="entry name" value="XPO2_central"/>
</dbReference>
<dbReference type="EMBL" id="BQMJ01000007">
    <property type="protein sequence ID" value="GJQ09186.1"/>
    <property type="molecule type" value="Genomic_DNA"/>
</dbReference>
<keyword evidence="5" id="KW-0653">Protein transport</keyword>
<dbReference type="AlphaFoldDB" id="A0A9C7PRP7"/>
<reference evidence="8" key="2">
    <citation type="submission" date="2022-01" db="EMBL/GenBank/DDBJ databases">
        <authorList>
            <person name="Hirooka S."/>
            <person name="Miyagishima S.Y."/>
        </authorList>
    </citation>
    <scope>NUCLEOTIDE SEQUENCE</scope>
    <source>
        <strain evidence="8">NBRC 102759</strain>
    </source>
</reference>
<dbReference type="Pfam" id="PF03810">
    <property type="entry name" value="IBN_N"/>
    <property type="match status" value="1"/>
</dbReference>
<dbReference type="Gene3D" id="1.25.10.10">
    <property type="entry name" value="Leucine-rich Repeat Variant"/>
    <property type="match status" value="1"/>
</dbReference>
<keyword evidence="3" id="KW-0813">Transport</keyword>
<organism evidence="8 9">
    <name type="scientific">Galdieria partita</name>
    <dbReference type="NCBI Taxonomy" id="83374"/>
    <lineage>
        <taxon>Eukaryota</taxon>
        <taxon>Rhodophyta</taxon>
        <taxon>Bangiophyceae</taxon>
        <taxon>Galdieriales</taxon>
        <taxon>Galdieriaceae</taxon>
        <taxon>Galdieria</taxon>
    </lineage>
</organism>
<evidence type="ECO:0000313" key="8">
    <source>
        <dbReference type="EMBL" id="GJQ09186.1"/>
    </source>
</evidence>
<comment type="subcellular location">
    <subcellularLocation>
        <location evidence="2">Cytoplasm</location>
    </subcellularLocation>
    <subcellularLocation>
        <location evidence="1">Nucleus</location>
    </subcellularLocation>
</comment>
<dbReference type="InterPro" id="IPR016024">
    <property type="entry name" value="ARM-type_fold"/>
</dbReference>
<dbReference type="Proteomes" id="UP001061958">
    <property type="component" value="Unassembled WGS sequence"/>
</dbReference>
<evidence type="ECO:0000256" key="4">
    <source>
        <dbReference type="ARBA" id="ARBA00022490"/>
    </source>
</evidence>
<dbReference type="InterPro" id="IPR001494">
    <property type="entry name" value="Importin-beta_N"/>
</dbReference>
<protein>
    <recommendedName>
        <fullName evidence="7">Importin N-terminal domain-containing protein</fullName>
    </recommendedName>
</protein>
<evidence type="ECO:0000256" key="6">
    <source>
        <dbReference type="ARBA" id="ARBA00023242"/>
    </source>
</evidence>
<keyword evidence="4" id="KW-0963">Cytoplasm</keyword>
<comment type="caution">
    <text evidence="8">The sequence shown here is derived from an EMBL/GenBank/DDBJ whole genome shotgun (WGS) entry which is preliminary data.</text>
</comment>
<dbReference type="OrthoDB" id="760868at2759"/>
<dbReference type="GO" id="GO:0031267">
    <property type="term" value="F:small GTPase binding"/>
    <property type="evidence" value="ECO:0007669"/>
    <property type="project" value="InterPro"/>
</dbReference>
<accession>A0A9C7PRP7</accession>
<evidence type="ECO:0000259" key="7">
    <source>
        <dbReference type="PROSITE" id="PS50166"/>
    </source>
</evidence>
<evidence type="ECO:0000256" key="5">
    <source>
        <dbReference type="ARBA" id="ARBA00022927"/>
    </source>
</evidence>
<dbReference type="Pfam" id="PF08506">
    <property type="entry name" value="Cse1"/>
    <property type="match status" value="1"/>
</dbReference>
<evidence type="ECO:0000256" key="2">
    <source>
        <dbReference type="ARBA" id="ARBA00004496"/>
    </source>
</evidence>
<keyword evidence="9" id="KW-1185">Reference proteome</keyword>
<dbReference type="InterPro" id="IPR011989">
    <property type="entry name" value="ARM-like"/>
</dbReference>
<dbReference type="GO" id="GO:0006606">
    <property type="term" value="P:protein import into nucleus"/>
    <property type="evidence" value="ECO:0007669"/>
    <property type="project" value="TreeGrafter"/>
</dbReference>
<dbReference type="PROSITE" id="PS50166">
    <property type="entry name" value="IMPORTIN_B_NT"/>
    <property type="match status" value="1"/>
</dbReference>
<proteinExistence type="predicted"/>
<keyword evidence="6" id="KW-0539">Nucleus</keyword>
<dbReference type="GO" id="GO:0005829">
    <property type="term" value="C:cytosol"/>
    <property type="evidence" value="ECO:0007669"/>
    <property type="project" value="TreeGrafter"/>
</dbReference>
<evidence type="ECO:0000256" key="3">
    <source>
        <dbReference type="ARBA" id="ARBA00022448"/>
    </source>
</evidence>
<gene>
    <name evidence="8" type="ORF">GpartN1_g977.t1</name>
</gene>
<dbReference type="SUPFAM" id="SSF48371">
    <property type="entry name" value="ARM repeat"/>
    <property type="match status" value="1"/>
</dbReference>
<evidence type="ECO:0000313" key="9">
    <source>
        <dbReference type="Proteomes" id="UP001061958"/>
    </source>
</evidence>
<feature type="domain" description="Importin N-terminal" evidence="7">
    <location>
        <begin position="24"/>
        <end position="71"/>
    </location>
</feature>
<dbReference type="GO" id="GO:0005635">
    <property type="term" value="C:nuclear envelope"/>
    <property type="evidence" value="ECO:0007669"/>
    <property type="project" value="TreeGrafter"/>
</dbReference>
<evidence type="ECO:0000256" key="1">
    <source>
        <dbReference type="ARBA" id="ARBA00004123"/>
    </source>
</evidence>
<name>A0A9C7PRP7_9RHOD</name>
<dbReference type="PANTHER" id="PTHR10997:SF18">
    <property type="entry name" value="D-IMPORTIN 7_RANBP7"/>
    <property type="match status" value="1"/>
</dbReference>
<reference evidence="8" key="1">
    <citation type="journal article" date="2022" name="Proc. Natl. Acad. Sci. U.S.A.">
        <title>Life cycle and functional genomics of the unicellular red alga Galdieria for elucidating algal and plant evolution and industrial use.</title>
        <authorList>
            <person name="Hirooka S."/>
            <person name="Itabashi T."/>
            <person name="Ichinose T.M."/>
            <person name="Onuma R."/>
            <person name="Fujiwara T."/>
            <person name="Yamashita S."/>
            <person name="Jong L.W."/>
            <person name="Tomita R."/>
            <person name="Iwane A.H."/>
            <person name="Miyagishima S.Y."/>
        </authorList>
    </citation>
    <scope>NUCLEOTIDE SEQUENCE</scope>
    <source>
        <strain evidence="8">NBRC 102759</strain>
    </source>
</reference>
<dbReference type="PANTHER" id="PTHR10997">
    <property type="entry name" value="IMPORTIN-7, 8, 11"/>
    <property type="match status" value="1"/>
</dbReference>
<sequence>MDRDTLERILQGTFSAESDVRKYSEKFIEEHKYSNGFLSYLLQVLQEETVSLEVKLAAAVQVKNLIKSSWKREDLCIPLQDQQYALEHWVYLTCQLPSKLQAPLAEAFQRLVREEFPQRWPNLVQSLVYEIGNSQSVNQLHGALLLCRILLKSYEYYSTGEDQAQQETYLNNIVSTLFPTMEQVVQKLLENPEREDFQELLKLVSKIFWSATNVTIPEYLRSISVFSKWQHFLLHLFGLSLPNANMDDPQLVYWKTKKWIGHIFLRFIQRYGDTAEVKDEAMVIFVSQFSESFSLPIIESTIRLLEWPSKGLCLVERIANLCISILESATTQQKLWKLLKPHMKQILQSIIYPYLCFTDKDWEQWRQDPQEYIRDSFDLVQEYFSARSAACAFLNTVACDKSFKVLEPLWNLCMEILQQYSTLPNAYETKEPLARKKYGVIMAMGNMKRKLCGSSKWRQQLKEVLCNYIILEFQSPFMFLRAATCWLFGELASEDEFPLDSLSLEWLKSYVHCLTDQDVVVRVRSIVGLQRLVEQDAIVDCLRPYVGHILQTIFQLFGQVDQSELLDTLECFIEKYSQDLVPYAAEICEKLRDAFLFYVRRIEEEKNGEEEEELSLTIIGCLNGIDSILETVEDEPDKLEAISHILFPIFQGMFHEGREEYLDETFMIIESLFIYSKTVSAYFWSFYPLLFTCMEIHSGSSNFLDSIASLLECYVRYGTKEFLTGMSSDGIPYQNRMKSFVQFLLDKVDKIDHEAGLELLGTLLRSCKDSLTEHLLFYLDVFIHSLRKSASQESAVLNNMGALENTVLSSFFYIDSRIVFELLEKGRMLEQVIQKWIESTRDLDTKRETKIFVLGASELMAKVASQRFAEYSSLFTLVGTRLVQILSDSLLKAEQSAASRSQLKGLPFPKAYVEEEDDKATESDEEVDNKVFSVIESSRGGSLDNASIQDLISNSFDSEDWEDSSEDSDTLESVDEFEYFTQVFQWLNTVQPQVWLSCANSSTVDMQSLLQKLEQQRKVKVANPS</sequence>